<gene>
    <name evidence="1" type="ORF">B296_00054788</name>
</gene>
<dbReference type="Proteomes" id="UP000287651">
    <property type="component" value="Unassembled WGS sequence"/>
</dbReference>
<evidence type="ECO:0000313" key="1">
    <source>
        <dbReference type="EMBL" id="RRT36533.1"/>
    </source>
</evidence>
<dbReference type="AlphaFoldDB" id="A0A426XAM6"/>
<sequence length="126" mass="13860">APPRLRQLCPLSRRLRSQICWKGQSPASSLATDLRSISCFLPRRRSVIALRPGQIVRLHRVRPCVAASRARRTAAYPAASPSSVVPRGTAILQSPCVQKIVYPPHLTVCQKQISSVLKITAVELTD</sequence>
<reference evidence="1 2" key="1">
    <citation type="journal article" date="2014" name="Agronomy (Basel)">
        <title>A Draft Genome Sequence for Ensete ventricosum, the Drought-Tolerant Tree Against Hunger.</title>
        <authorList>
            <person name="Harrison J."/>
            <person name="Moore K.A."/>
            <person name="Paszkiewicz K."/>
            <person name="Jones T."/>
            <person name="Grant M."/>
            <person name="Ambacheew D."/>
            <person name="Muzemil S."/>
            <person name="Studholme D.J."/>
        </authorList>
    </citation>
    <scope>NUCLEOTIDE SEQUENCE [LARGE SCALE GENOMIC DNA]</scope>
</reference>
<feature type="non-terminal residue" evidence="1">
    <location>
        <position position="1"/>
    </location>
</feature>
<proteinExistence type="predicted"/>
<name>A0A426XAM6_ENSVE</name>
<organism evidence="1 2">
    <name type="scientific">Ensete ventricosum</name>
    <name type="common">Abyssinian banana</name>
    <name type="synonym">Musa ensete</name>
    <dbReference type="NCBI Taxonomy" id="4639"/>
    <lineage>
        <taxon>Eukaryota</taxon>
        <taxon>Viridiplantae</taxon>
        <taxon>Streptophyta</taxon>
        <taxon>Embryophyta</taxon>
        <taxon>Tracheophyta</taxon>
        <taxon>Spermatophyta</taxon>
        <taxon>Magnoliopsida</taxon>
        <taxon>Liliopsida</taxon>
        <taxon>Zingiberales</taxon>
        <taxon>Musaceae</taxon>
        <taxon>Ensete</taxon>
    </lineage>
</organism>
<evidence type="ECO:0000313" key="2">
    <source>
        <dbReference type="Proteomes" id="UP000287651"/>
    </source>
</evidence>
<protein>
    <submittedName>
        <fullName evidence="1">Uncharacterized protein</fullName>
    </submittedName>
</protein>
<dbReference type="EMBL" id="AMZH03023464">
    <property type="protein sequence ID" value="RRT36533.1"/>
    <property type="molecule type" value="Genomic_DNA"/>
</dbReference>
<accession>A0A426XAM6</accession>
<comment type="caution">
    <text evidence="1">The sequence shown here is derived from an EMBL/GenBank/DDBJ whole genome shotgun (WGS) entry which is preliminary data.</text>
</comment>